<dbReference type="HOGENOM" id="CLU_1649339_0_0_3"/>
<evidence type="ECO:0000313" key="2">
    <source>
        <dbReference type="Proteomes" id="UP000010475"/>
    </source>
</evidence>
<dbReference type="Proteomes" id="UP000010475">
    <property type="component" value="Chromosome"/>
</dbReference>
<evidence type="ECO:0000313" key="1">
    <source>
        <dbReference type="EMBL" id="AFZ27260.1"/>
    </source>
</evidence>
<dbReference type="eggNOG" id="ENOG5031U5P">
    <property type="taxonomic scope" value="Bacteria"/>
</dbReference>
<dbReference type="EMBL" id="CP003642">
    <property type="protein sequence ID" value="AFZ27260.1"/>
    <property type="molecule type" value="Genomic_DNA"/>
</dbReference>
<organism evidence="1 2">
    <name type="scientific">Cylindrospermum stagnale PCC 7417</name>
    <dbReference type="NCBI Taxonomy" id="56107"/>
    <lineage>
        <taxon>Bacteria</taxon>
        <taxon>Bacillati</taxon>
        <taxon>Cyanobacteriota</taxon>
        <taxon>Cyanophyceae</taxon>
        <taxon>Nostocales</taxon>
        <taxon>Nostocaceae</taxon>
        <taxon>Cylindrospermum</taxon>
    </lineage>
</organism>
<reference evidence="1 2" key="1">
    <citation type="submission" date="2012-06" db="EMBL/GenBank/DDBJ databases">
        <title>Finished chromosome of genome of Cylindrospermum stagnale PCC 7417.</title>
        <authorList>
            <consortium name="US DOE Joint Genome Institute"/>
            <person name="Gugger M."/>
            <person name="Coursin T."/>
            <person name="Rippka R."/>
            <person name="Tandeau De Marsac N."/>
            <person name="Huntemann M."/>
            <person name="Wei C.-L."/>
            <person name="Han J."/>
            <person name="Detter J.C."/>
            <person name="Han C."/>
            <person name="Tapia R."/>
            <person name="Chen A."/>
            <person name="Kyrpides N."/>
            <person name="Mavromatis K."/>
            <person name="Markowitz V."/>
            <person name="Szeto E."/>
            <person name="Ivanova N."/>
            <person name="Pagani I."/>
            <person name="Pati A."/>
            <person name="Goodwin L."/>
            <person name="Nordberg H.P."/>
            <person name="Cantor M.N."/>
            <person name="Hua S.X."/>
            <person name="Woyke T."/>
            <person name="Kerfeld C.A."/>
        </authorList>
    </citation>
    <scope>NUCLEOTIDE SEQUENCE [LARGE SCALE GENOMIC DNA]</scope>
    <source>
        <strain evidence="1 2">PCC 7417</strain>
    </source>
</reference>
<dbReference type="KEGG" id="csg:Cylst_5226"/>
<dbReference type="AlphaFoldDB" id="K9X3N0"/>
<name>K9X3N0_9NOST</name>
<gene>
    <name evidence="1" type="ORF">Cylst_5226</name>
</gene>
<dbReference type="RefSeq" id="WP_015210495.1">
    <property type="nucleotide sequence ID" value="NC_019757.1"/>
</dbReference>
<keyword evidence="2" id="KW-1185">Reference proteome</keyword>
<protein>
    <submittedName>
        <fullName evidence="1">Uncharacterized protein</fullName>
    </submittedName>
</protein>
<accession>K9X3N0</accession>
<dbReference type="STRING" id="56107.Cylst_5226"/>
<proteinExistence type="predicted"/>
<sequence>MTGGFGKGSKSKLDILAESAVGYCQQRNPESLDKIFDNQPVQLNQQLLPKLIAALKPDADALSWLCGYFCSEINCTEDNQKLHHPITKLSRLLISAGMEPFEDFTPYPGCRLVVNAEKFQSLPADIQQQVHQFFDINETTGEEAQRINQAMLQELMVVPK</sequence>